<dbReference type="AlphaFoldDB" id="A0A8J6LAG1"/>
<name>A0A8J6LAG1_TENMO</name>
<feature type="region of interest" description="Disordered" evidence="1">
    <location>
        <begin position="761"/>
        <end position="801"/>
    </location>
</feature>
<proteinExistence type="predicted"/>
<feature type="compositionally biased region" description="Basic and acidic residues" evidence="1">
    <location>
        <begin position="418"/>
        <end position="427"/>
    </location>
</feature>
<feature type="region of interest" description="Disordered" evidence="1">
    <location>
        <begin position="401"/>
        <end position="429"/>
    </location>
</feature>
<feature type="compositionally biased region" description="Polar residues" evidence="1">
    <location>
        <begin position="923"/>
        <end position="933"/>
    </location>
</feature>
<feature type="compositionally biased region" description="Polar residues" evidence="1">
    <location>
        <begin position="684"/>
        <end position="693"/>
    </location>
</feature>
<dbReference type="Proteomes" id="UP000719412">
    <property type="component" value="Unassembled WGS sequence"/>
</dbReference>
<feature type="region of interest" description="Disordered" evidence="1">
    <location>
        <begin position="867"/>
        <end position="893"/>
    </location>
</feature>
<gene>
    <name evidence="2" type="ORF">GEV33_010577</name>
</gene>
<reference evidence="2" key="2">
    <citation type="submission" date="2021-08" db="EMBL/GenBank/DDBJ databases">
        <authorList>
            <person name="Eriksson T."/>
        </authorList>
    </citation>
    <scope>NUCLEOTIDE SEQUENCE</scope>
    <source>
        <strain evidence="2">Stoneville</strain>
        <tissue evidence="2">Whole head</tissue>
    </source>
</reference>
<reference evidence="2" key="1">
    <citation type="journal article" date="2020" name="J Insects Food Feed">
        <title>The yellow mealworm (Tenebrio molitor) genome: a resource for the emerging insects as food and feed industry.</title>
        <authorList>
            <person name="Eriksson T."/>
            <person name="Andere A."/>
            <person name="Kelstrup H."/>
            <person name="Emery V."/>
            <person name="Picard C."/>
        </authorList>
    </citation>
    <scope>NUCLEOTIDE SEQUENCE</scope>
    <source>
        <strain evidence="2">Stoneville</strain>
        <tissue evidence="2">Whole head</tissue>
    </source>
</reference>
<sequence>MRLGSGFYLQHRSYNAIKKKTNQSKRCKLSVVRTVSHPTSNLHTTIECKLGFEGMQRYIIPTDNQTIPLANRITWSTVYMVTAASDTCYCTPFATKNDPPCDVSNPVPPSPTRVTDSRLFTYLGDSGSAVSAPALIVDAVKCNCMCVRGGIRWDYFGERFRIGSGVVVIFSGRVRCAFDGCSGCCSIDWPGQPVDLGSGGNSWLPAYGFQTPSALLDRDDFLGNPDAEYFLQTSSAPCLYLETIHEETSDDLRSDSDLSDVRASPLGWLATDSETDSVICMDATNDTDCESDREIACPIKRRRQDDVLALPLEDDYQSLSRSSSLVQFETLEKQCQETSSSSPSIYSQFSLDSLDRTKSKIENTCSDSSDTGDSETTLAPSKSCMNLRTWRSFDSLPHGAAAKKDKISAENLSEDSGYSDHMRDKKPSKSPSFGAYDYCEAFRRIGGNFGASCQNLSVVAEGLVTDWMRTTVNLEKSSPTSECRTAKYNCTSASEPNLVQGDTHSSARNREEYTSKSCDLSVCACSVPKDLEVIGKTIDDAPRKTSIAAKNWDLADFTAVKRVDEMASFKREGSYAEAMRNRVDLSDDEQSLCYKKKLPKTTIVEFDKKVLHAISESIHSINSVSIADAHLSNIYNTPPPMQSKRTVASTPNLVMNLNERERFVEMLLDDERRRSTQDIPRKSSLVNHSTSTSCISDAEDKTLNYESGSTKGVHFSPVVSEVNWNDSQSTPSTVERESSYSLSSTPERDSLDTLTQTLLQTGPPSKVLSESQPDLNDRPLRFRPGISRSQPDVSRLKRRGSQLIKKDHDGCIIKAYIDGDGIQYKHTHLDLDNADEPVPPLGRSHVAVGRDVQVKRSDAVAVMEAVQAPRKEPQQHLQQKQQAKTPRTAGKLGGFFSRLTSFRFSARKDDKNKAKKKQGDNNTDLLVQSQQRVATKDDYIYIPLKGPSPGEPSSPTTPNNNTHHHIRDKESVAAKPPLPRVPPRVVGASVKRGESAQARRAADQDHQRRRRTIDSGESCPRPMEPMGLIETDLDTEVTVITSGPNVKTRSLLNLGAEPRLGALLDVNDAARDGDGAPKFPSARPHKSMEFLLDKQNLKVVETAAGVLYFFQQDKKPKSYRSLMRMIAIIDTCIS</sequence>
<evidence type="ECO:0000256" key="1">
    <source>
        <dbReference type="SAM" id="MobiDB-lite"/>
    </source>
</evidence>
<keyword evidence="3" id="KW-1185">Reference proteome</keyword>
<accession>A0A8J6LAG1</accession>
<evidence type="ECO:0000313" key="3">
    <source>
        <dbReference type="Proteomes" id="UP000719412"/>
    </source>
</evidence>
<dbReference type="EMBL" id="JABDTM020026217">
    <property type="protein sequence ID" value="KAH0812213.1"/>
    <property type="molecule type" value="Genomic_DNA"/>
</dbReference>
<feature type="region of interest" description="Disordered" evidence="1">
    <location>
        <begin position="674"/>
        <end position="693"/>
    </location>
</feature>
<feature type="compositionally biased region" description="Low complexity" evidence="1">
    <location>
        <begin position="947"/>
        <end position="961"/>
    </location>
</feature>
<feature type="compositionally biased region" description="Polar residues" evidence="1">
    <location>
        <begin position="723"/>
        <end position="745"/>
    </location>
</feature>
<feature type="region of interest" description="Disordered" evidence="1">
    <location>
        <begin position="906"/>
        <end position="1024"/>
    </location>
</feature>
<evidence type="ECO:0000313" key="2">
    <source>
        <dbReference type="EMBL" id="KAH0812213.1"/>
    </source>
</evidence>
<comment type="caution">
    <text evidence="2">The sequence shown here is derived from an EMBL/GenBank/DDBJ whole genome shotgun (WGS) entry which is preliminary data.</text>
</comment>
<feature type="region of interest" description="Disordered" evidence="1">
    <location>
        <begin position="723"/>
        <end position="749"/>
    </location>
</feature>
<protein>
    <submittedName>
        <fullName evidence="2">Uncharacterized protein</fullName>
    </submittedName>
</protein>
<organism evidence="2 3">
    <name type="scientific">Tenebrio molitor</name>
    <name type="common">Yellow mealworm beetle</name>
    <dbReference type="NCBI Taxonomy" id="7067"/>
    <lineage>
        <taxon>Eukaryota</taxon>
        <taxon>Metazoa</taxon>
        <taxon>Ecdysozoa</taxon>
        <taxon>Arthropoda</taxon>
        <taxon>Hexapoda</taxon>
        <taxon>Insecta</taxon>
        <taxon>Pterygota</taxon>
        <taxon>Neoptera</taxon>
        <taxon>Endopterygota</taxon>
        <taxon>Coleoptera</taxon>
        <taxon>Polyphaga</taxon>
        <taxon>Cucujiformia</taxon>
        <taxon>Tenebrionidae</taxon>
        <taxon>Tenebrio</taxon>
    </lineage>
</organism>